<feature type="compositionally biased region" description="Basic and acidic residues" evidence="12">
    <location>
        <begin position="1155"/>
        <end position="1173"/>
    </location>
</feature>
<proteinExistence type="inferred from homology"/>
<evidence type="ECO:0000259" key="14">
    <source>
        <dbReference type="PROSITE" id="PS50071"/>
    </source>
</evidence>
<dbReference type="PROSITE" id="PS50157">
    <property type="entry name" value="ZINC_FINGER_C2H2_2"/>
    <property type="match status" value="1"/>
</dbReference>
<keyword evidence="7 11" id="KW-0371">Homeobox</keyword>
<dbReference type="FunFam" id="1.20.1250.20:FF:000065">
    <property type="entry name" value="Putative MFS pantothenate transporter"/>
    <property type="match status" value="1"/>
</dbReference>
<evidence type="ECO:0000256" key="11">
    <source>
        <dbReference type="PROSITE-ProRule" id="PRU00108"/>
    </source>
</evidence>
<evidence type="ECO:0000256" key="6">
    <source>
        <dbReference type="ARBA" id="ARBA00023136"/>
    </source>
</evidence>
<evidence type="ECO:0000256" key="2">
    <source>
        <dbReference type="ARBA" id="ARBA00022448"/>
    </source>
</evidence>
<name>A0A8J2IQT5_FUSEQ</name>
<feature type="DNA-binding region" description="Homeobox" evidence="11">
    <location>
        <begin position="87"/>
        <end position="149"/>
    </location>
</feature>
<protein>
    <recommendedName>
        <fullName evidence="19">Major facilitator superfamily (MFS) profile domain-containing protein</fullName>
    </recommendedName>
</protein>
<keyword evidence="3 13" id="KW-0812">Transmembrane</keyword>
<feature type="region of interest" description="Disordered" evidence="12">
    <location>
        <begin position="148"/>
        <end position="273"/>
    </location>
</feature>
<dbReference type="InterPro" id="IPR001356">
    <property type="entry name" value="HD"/>
</dbReference>
<dbReference type="GO" id="GO:0006355">
    <property type="term" value="P:regulation of DNA-templated transcription"/>
    <property type="evidence" value="ECO:0007669"/>
    <property type="project" value="InterPro"/>
</dbReference>
<dbReference type="InterPro" id="IPR008422">
    <property type="entry name" value="KN_HD"/>
</dbReference>
<feature type="domain" description="Major facilitator superfamily (MFS) profile" evidence="16">
    <location>
        <begin position="688"/>
        <end position="1134"/>
    </location>
</feature>
<feature type="transmembrane region" description="Helical" evidence="13">
    <location>
        <begin position="813"/>
        <end position="833"/>
    </location>
</feature>
<evidence type="ECO:0000256" key="4">
    <source>
        <dbReference type="ARBA" id="ARBA00022989"/>
    </source>
</evidence>
<dbReference type="PANTHER" id="PTHR43791:SF4">
    <property type="entry name" value="PANTOTHENATE TRANSPORTER FEN2"/>
    <property type="match status" value="1"/>
</dbReference>
<keyword evidence="10" id="KW-0862">Zinc</keyword>
<feature type="transmembrane region" description="Helical" evidence="13">
    <location>
        <begin position="1018"/>
        <end position="1038"/>
    </location>
</feature>
<dbReference type="InterPro" id="IPR011701">
    <property type="entry name" value="MFS"/>
</dbReference>
<feature type="domain" description="Homeobox" evidence="14">
    <location>
        <begin position="85"/>
        <end position="148"/>
    </location>
</feature>
<dbReference type="SMART" id="SM00389">
    <property type="entry name" value="HOX"/>
    <property type="match status" value="1"/>
</dbReference>
<dbReference type="CDD" id="cd00086">
    <property type="entry name" value="homeodomain"/>
    <property type="match status" value="1"/>
</dbReference>
<evidence type="ECO:0000256" key="5">
    <source>
        <dbReference type="ARBA" id="ARBA00023125"/>
    </source>
</evidence>
<feature type="transmembrane region" description="Helical" evidence="13">
    <location>
        <begin position="1078"/>
        <end position="1099"/>
    </location>
</feature>
<feature type="domain" description="C2H2-type" evidence="15">
    <location>
        <begin position="286"/>
        <end position="314"/>
    </location>
</feature>
<comment type="caution">
    <text evidence="17">The sequence shown here is derived from an EMBL/GenBank/DDBJ whole genome shotgun (WGS) entry which is preliminary data.</text>
</comment>
<reference evidence="17" key="1">
    <citation type="submission" date="2021-05" db="EMBL/GenBank/DDBJ databases">
        <authorList>
            <person name="Khan N."/>
        </authorList>
    </citation>
    <scope>NUCLEOTIDE SEQUENCE</scope>
</reference>
<dbReference type="GO" id="GO:0008270">
    <property type="term" value="F:zinc ion binding"/>
    <property type="evidence" value="ECO:0007669"/>
    <property type="project" value="UniProtKB-KW"/>
</dbReference>
<keyword evidence="10" id="KW-0479">Metal-binding</keyword>
<feature type="transmembrane region" description="Helical" evidence="13">
    <location>
        <begin position="942"/>
        <end position="966"/>
    </location>
</feature>
<evidence type="ECO:0000256" key="10">
    <source>
        <dbReference type="PROSITE-ProRule" id="PRU00042"/>
    </source>
</evidence>
<gene>
    <name evidence="17" type="ORF">FEQUK3_LOCUS7738</name>
</gene>
<feature type="transmembrane region" description="Helical" evidence="13">
    <location>
        <begin position="986"/>
        <end position="1006"/>
    </location>
</feature>
<evidence type="ECO:0000256" key="1">
    <source>
        <dbReference type="ARBA" id="ARBA00004141"/>
    </source>
</evidence>
<dbReference type="InterPro" id="IPR020846">
    <property type="entry name" value="MFS_dom"/>
</dbReference>
<dbReference type="AlphaFoldDB" id="A0A8J2IQT5"/>
<evidence type="ECO:0000256" key="3">
    <source>
        <dbReference type="ARBA" id="ARBA00022692"/>
    </source>
</evidence>
<feature type="transmembrane region" description="Helical" evidence="13">
    <location>
        <begin position="687"/>
        <end position="710"/>
    </location>
</feature>
<dbReference type="PROSITE" id="PS50850">
    <property type="entry name" value="MFS"/>
    <property type="match status" value="1"/>
</dbReference>
<evidence type="ECO:0008006" key="19">
    <source>
        <dbReference type="Google" id="ProtNLM"/>
    </source>
</evidence>
<feature type="transmembrane region" description="Helical" evidence="13">
    <location>
        <begin position="783"/>
        <end position="801"/>
    </location>
</feature>
<feature type="transmembrane region" description="Helical" evidence="13">
    <location>
        <begin position="845"/>
        <end position="864"/>
    </location>
</feature>
<keyword evidence="2" id="KW-0813">Transport</keyword>
<dbReference type="GO" id="GO:0098717">
    <property type="term" value="P:pantothenate import across plasma membrane"/>
    <property type="evidence" value="ECO:0007669"/>
    <property type="project" value="TreeGrafter"/>
</dbReference>
<evidence type="ECO:0000259" key="16">
    <source>
        <dbReference type="PROSITE" id="PS50850"/>
    </source>
</evidence>
<keyword evidence="5 11" id="KW-0238">DNA-binding</keyword>
<evidence type="ECO:0000313" key="17">
    <source>
        <dbReference type="EMBL" id="CAG7562068.1"/>
    </source>
</evidence>
<keyword evidence="8 11" id="KW-0539">Nucleus</keyword>
<evidence type="ECO:0000256" key="12">
    <source>
        <dbReference type="SAM" id="MobiDB-lite"/>
    </source>
</evidence>
<feature type="transmembrane region" description="Helical" evidence="13">
    <location>
        <begin position="1111"/>
        <end position="1131"/>
    </location>
</feature>
<dbReference type="InterPro" id="IPR013087">
    <property type="entry name" value="Znf_C2H2_type"/>
</dbReference>
<evidence type="ECO:0000313" key="18">
    <source>
        <dbReference type="Proteomes" id="UP000693738"/>
    </source>
</evidence>
<dbReference type="PANTHER" id="PTHR43791">
    <property type="entry name" value="PERMEASE-RELATED"/>
    <property type="match status" value="1"/>
</dbReference>
<evidence type="ECO:0000256" key="8">
    <source>
        <dbReference type="ARBA" id="ARBA00023242"/>
    </source>
</evidence>
<feature type="transmembrane region" description="Helical" evidence="13">
    <location>
        <begin position="1044"/>
        <end position="1066"/>
    </location>
</feature>
<evidence type="ECO:0000259" key="15">
    <source>
        <dbReference type="PROSITE" id="PS50157"/>
    </source>
</evidence>
<feature type="compositionally biased region" description="Low complexity" evidence="12">
    <location>
        <begin position="229"/>
        <end position="253"/>
    </location>
</feature>
<dbReference type="GO" id="GO:0005634">
    <property type="term" value="C:nucleus"/>
    <property type="evidence" value="ECO:0007669"/>
    <property type="project" value="UniProtKB-SubCell"/>
</dbReference>
<feature type="compositionally biased region" description="Basic residues" evidence="12">
    <location>
        <begin position="259"/>
        <end position="273"/>
    </location>
</feature>
<evidence type="ECO:0000256" key="7">
    <source>
        <dbReference type="ARBA" id="ARBA00023155"/>
    </source>
</evidence>
<evidence type="ECO:0000256" key="13">
    <source>
        <dbReference type="SAM" id="Phobius"/>
    </source>
</evidence>
<dbReference type="Pfam" id="PF07690">
    <property type="entry name" value="MFS_1"/>
    <property type="match status" value="1"/>
</dbReference>
<dbReference type="EMBL" id="CAJSTJ010000145">
    <property type="protein sequence ID" value="CAG7562068.1"/>
    <property type="molecule type" value="Genomic_DNA"/>
</dbReference>
<dbReference type="PROSITE" id="PS00028">
    <property type="entry name" value="ZINC_FINGER_C2H2_1"/>
    <property type="match status" value="1"/>
</dbReference>
<evidence type="ECO:0000256" key="9">
    <source>
        <dbReference type="ARBA" id="ARBA00037968"/>
    </source>
</evidence>
<feature type="transmembrane region" description="Helical" evidence="13">
    <location>
        <begin position="876"/>
        <end position="899"/>
    </location>
</feature>
<keyword evidence="10" id="KW-0863">Zinc-finger</keyword>
<dbReference type="Pfam" id="PF05920">
    <property type="entry name" value="Homeobox_KN"/>
    <property type="match status" value="1"/>
</dbReference>
<sequence length="1173" mass="132385">MDDGNSLFPEIDFVDLDDVLNQPVDAATVDLPFSWDVDDTIDPQQLSSPPSFRDSSHLSNIAPIDIVQLPRQSNSPITPDPKPLTYQPKPGKRLSLISVRVLNKWLSSHTHHPYPTVAEVESIIRQTGLSKQQILNWFANARRRKKFERVETDLSSGSSEASPRDIPLPRPSTPFVQQSPFERWRNSPPEDEPSSMAAIARAVSDAEGHSMEGGGMRARHAPSMTGSWATSAETSDSSRSSHASAYSHGSDGSLESLRKVAKKRRRAGPRGRRYGTRQLAQVCHRFQCTFCTETFKLKHTWTRHERTQHLSLEQWECSPLGPTVINEQSEPTCVYCGIVNPEPAHFETHNHDLCQKRERGERTFYRKDHLRQHLRLVHGSEFRKIPMEDWKFKHEDVLSRCGFCDINMTTWSERMNHLAEHFKEGMTMADWKGNWGFDASTLDMVENHMPPYLIDYERNSPLPFTTSQGAPYSSTNAFELLQLELDYFYSNYLDTHHTIPSSETLHLEACCIIFGAEISSSSTAQASSWLRDLILGTEHITAKARMIPMKSAAKSRFTELRIHSKKDIFEHYNLSQLNALPFFGSNAHDSIALAPALDQKIVSLNDGNMYRGLTRDLTRYVARTISPLNPTSHVPTDEELQYQARWIEYDSHDVWNQTPADNADWLAEFKKESDGVKGRFCRQRASYVWIVTDVGLALIMVDFFVGSSATSKEERKLVRKLDFFILVWDSDRAAFANAYVAGLRESLNMTGYDYNKVLSVTTAGMAIGQLPNGIIIQKVKPRIWLPSMVVFWAAMTMLSAAVKNVTQLCVLRFFLGLAEASTYSGAMYIIGAWYKPEEIQKRTALFGVSGQIGTMFAGVMMTAIHQGMRGMAGLQGWQWVFIIDGIITLPIAVFGFLYFPDTPENTKASYLSESEKKLALSRVPRIAEGGHNIMPMSLIKRVFLTPMFWILFFWSPVCASTEGFPFQNSFLLWLKYYNDKFSQVQINTYPLGVQAVGILANMLAAWHMDATGQRVPMAIVCIILQIVVGSMLLVKNLSMGATMFAFYLAGSAYMVNPLIFGWANIILQRTGDDALRSITLYCMNIGSMSMWTFWGIIFYSAADAPYWKKGSIALLGGCAVMFCYMWLVVFVDRKTMKKYGDGMGDNAEEPIEVIENEKETNPTVVTEKKSAST</sequence>
<keyword evidence="4 13" id="KW-1133">Transmembrane helix</keyword>
<dbReference type="GO" id="GO:0003677">
    <property type="term" value="F:DNA binding"/>
    <property type="evidence" value="ECO:0007669"/>
    <property type="project" value="UniProtKB-UniRule"/>
</dbReference>
<dbReference type="GO" id="GO:0015233">
    <property type="term" value="F:pantothenate transmembrane transporter activity"/>
    <property type="evidence" value="ECO:0007669"/>
    <property type="project" value="TreeGrafter"/>
</dbReference>
<dbReference type="Proteomes" id="UP000693738">
    <property type="component" value="Unassembled WGS sequence"/>
</dbReference>
<dbReference type="GO" id="GO:0005886">
    <property type="term" value="C:plasma membrane"/>
    <property type="evidence" value="ECO:0007669"/>
    <property type="project" value="TreeGrafter"/>
</dbReference>
<dbReference type="SMART" id="SM00355">
    <property type="entry name" value="ZnF_C2H2"/>
    <property type="match status" value="3"/>
</dbReference>
<dbReference type="PROSITE" id="PS50071">
    <property type="entry name" value="HOMEOBOX_2"/>
    <property type="match status" value="1"/>
</dbReference>
<organism evidence="17 18">
    <name type="scientific">Fusarium equiseti</name>
    <name type="common">Fusarium scirpi</name>
    <dbReference type="NCBI Taxonomy" id="61235"/>
    <lineage>
        <taxon>Eukaryota</taxon>
        <taxon>Fungi</taxon>
        <taxon>Dikarya</taxon>
        <taxon>Ascomycota</taxon>
        <taxon>Pezizomycotina</taxon>
        <taxon>Sordariomycetes</taxon>
        <taxon>Hypocreomycetidae</taxon>
        <taxon>Hypocreales</taxon>
        <taxon>Nectriaceae</taxon>
        <taxon>Fusarium</taxon>
        <taxon>Fusarium incarnatum-equiseti species complex</taxon>
    </lineage>
</organism>
<comment type="similarity">
    <text evidence="9">Belongs to the major facilitator superfamily. Allantoate permease family.</text>
</comment>
<keyword evidence="6 13" id="KW-0472">Membrane</keyword>
<accession>A0A8J2IQT5</accession>
<feature type="region of interest" description="Disordered" evidence="12">
    <location>
        <begin position="1152"/>
        <end position="1173"/>
    </location>
</feature>
<comment type="subcellular location">
    <subcellularLocation>
        <location evidence="1">Membrane</location>
        <topology evidence="1">Multi-pass membrane protein</topology>
    </subcellularLocation>
    <subcellularLocation>
        <location evidence="11">Nucleus</location>
    </subcellularLocation>
</comment>